<evidence type="ECO:0000313" key="6">
    <source>
        <dbReference type="Proteomes" id="UP000015354"/>
    </source>
</evidence>
<dbReference type="SMART" id="SM00088">
    <property type="entry name" value="PINT"/>
    <property type="match status" value="1"/>
</dbReference>
<accession>S9UG57</accession>
<dbReference type="InterPro" id="IPR036390">
    <property type="entry name" value="WH_DNA-bd_sf"/>
</dbReference>
<dbReference type="Pfam" id="PF01399">
    <property type="entry name" value="PCI"/>
    <property type="match status" value="1"/>
</dbReference>
<evidence type="ECO:0000256" key="3">
    <source>
        <dbReference type="SAM" id="MobiDB-lite"/>
    </source>
</evidence>
<keyword evidence="2 5" id="KW-0647">Proteasome</keyword>
<feature type="domain" description="PCI" evidence="4">
    <location>
        <begin position="244"/>
        <end position="433"/>
    </location>
</feature>
<dbReference type="PROSITE" id="PS50250">
    <property type="entry name" value="PCI"/>
    <property type="match status" value="1"/>
</dbReference>
<evidence type="ECO:0000313" key="5">
    <source>
        <dbReference type="EMBL" id="EPY27719.1"/>
    </source>
</evidence>
<organism evidence="5 6">
    <name type="scientific">Strigomonas culicis</name>
    <dbReference type="NCBI Taxonomy" id="28005"/>
    <lineage>
        <taxon>Eukaryota</taxon>
        <taxon>Discoba</taxon>
        <taxon>Euglenozoa</taxon>
        <taxon>Kinetoplastea</taxon>
        <taxon>Metakinetoplastina</taxon>
        <taxon>Trypanosomatida</taxon>
        <taxon>Trypanosomatidae</taxon>
        <taxon>Strigomonadinae</taxon>
        <taxon>Strigomonas</taxon>
    </lineage>
</organism>
<evidence type="ECO:0000259" key="4">
    <source>
        <dbReference type="PROSITE" id="PS50250"/>
    </source>
</evidence>
<protein>
    <submittedName>
        <fullName evidence="5">26S proteasome regulatory subunit N5</fullName>
    </submittedName>
</protein>
<dbReference type="InterPro" id="IPR040134">
    <property type="entry name" value="PSMD12/CSN4"/>
</dbReference>
<dbReference type="AlphaFoldDB" id="S9UG57"/>
<sequence length="475" mass="54473">MADQEWKGASFKQEEDHTQETDKLLERINATNIPVLLRSSNASLEDIIAEVLQLEKITRLGGDVASTKRLTVEILRIYRVQKDIDKMLEMLDVLMRKRAQTKPVQSAMIAECSVVLHDGSLSKGKEEEVLGRLAHSTENKIHVELEHARFTIELAQLHEAAGRKRSAYDMLRALQIETITNMPRLEKLDALNCQIRLCLELEDYEHAPLISRKINYRALGREEAQEKKMVYFDLMRQYYAKKNSFFNIGRCWYETYLTVKETDKKLTALSNAALHYLISEHSSAKELEDMAECTAFCPGTKMADRATALSEICKRLKSDLEDLPLLYFLLQRFNSIELMRGKIGSRLHELCNTHAELIHFPERQKLLHDRCSEHDLMVVARFYSRIQLQRLGQLVGLSPEHAEAFIMTMVTNGTLYAKMDRVDGLVVFQPPKNATQVVASWNENVDRSVTLLDKISHLITKERMLHNMAAAVGSK</sequence>
<dbReference type="Proteomes" id="UP000015354">
    <property type="component" value="Unassembled WGS sequence"/>
</dbReference>
<name>S9UG57_9TRYP</name>
<dbReference type="InterPro" id="IPR054559">
    <property type="entry name" value="PSMD12-CSN4-like_N"/>
</dbReference>
<dbReference type="EMBL" id="ATMH01005610">
    <property type="protein sequence ID" value="EPY27719.1"/>
    <property type="molecule type" value="Genomic_DNA"/>
</dbReference>
<dbReference type="GO" id="GO:0005634">
    <property type="term" value="C:nucleus"/>
    <property type="evidence" value="ECO:0007669"/>
    <property type="project" value="UniProtKB-ARBA"/>
</dbReference>
<dbReference type="GO" id="GO:0008541">
    <property type="term" value="C:proteasome regulatory particle, lid subcomplex"/>
    <property type="evidence" value="ECO:0007669"/>
    <property type="project" value="TreeGrafter"/>
</dbReference>
<comment type="caution">
    <text evidence="5">The sequence shown here is derived from an EMBL/GenBank/DDBJ whole genome shotgun (WGS) entry which is preliminary data.</text>
</comment>
<keyword evidence="6" id="KW-1185">Reference proteome</keyword>
<reference evidence="5 6" key="1">
    <citation type="journal article" date="2013" name="PLoS ONE">
        <title>Predicting the Proteins of Angomonas deanei, Strigomonas culicis and Their Respective Endosymbionts Reveals New Aspects of the Trypanosomatidae Family.</title>
        <authorList>
            <person name="Motta M.C."/>
            <person name="Martins A.C."/>
            <person name="de Souza S.S."/>
            <person name="Catta-Preta C.M."/>
            <person name="Silva R."/>
            <person name="Klein C.C."/>
            <person name="de Almeida L.G."/>
            <person name="de Lima Cunha O."/>
            <person name="Ciapina L.P."/>
            <person name="Brocchi M."/>
            <person name="Colabardini A.C."/>
            <person name="de Araujo Lima B."/>
            <person name="Machado C.R."/>
            <person name="de Almeida Soares C.M."/>
            <person name="Probst C.M."/>
            <person name="de Menezes C.B."/>
            <person name="Thompson C.E."/>
            <person name="Bartholomeu D.C."/>
            <person name="Gradia D.F."/>
            <person name="Pavoni D.P."/>
            <person name="Grisard E.C."/>
            <person name="Fantinatti-Garboggini F."/>
            <person name="Marchini F.K."/>
            <person name="Rodrigues-Luiz G.F."/>
            <person name="Wagner G."/>
            <person name="Goldman G.H."/>
            <person name="Fietto J.L."/>
            <person name="Elias M.C."/>
            <person name="Goldman M.H."/>
            <person name="Sagot M.F."/>
            <person name="Pereira M."/>
            <person name="Stoco P.H."/>
            <person name="de Mendonca-Neto R.P."/>
            <person name="Teixeira S.M."/>
            <person name="Maciel T.E."/>
            <person name="de Oliveira Mendes T.A."/>
            <person name="Urmenyi T.P."/>
            <person name="de Souza W."/>
            <person name="Schenkman S."/>
            <person name="de Vasconcelos A.T."/>
        </authorList>
    </citation>
    <scope>NUCLEOTIDE SEQUENCE [LARGE SCALE GENOMIC DNA]</scope>
</reference>
<evidence type="ECO:0000256" key="1">
    <source>
        <dbReference type="ARBA" id="ARBA00006397"/>
    </source>
</evidence>
<dbReference type="InterPro" id="IPR036388">
    <property type="entry name" value="WH-like_DNA-bd_sf"/>
</dbReference>
<dbReference type="Pfam" id="PF22241">
    <property type="entry name" value="PSMD12-CSN4_N"/>
    <property type="match status" value="1"/>
</dbReference>
<evidence type="ECO:0000256" key="2">
    <source>
        <dbReference type="ARBA" id="ARBA00022942"/>
    </source>
</evidence>
<dbReference type="OrthoDB" id="268763at2759"/>
<proteinExistence type="inferred from homology"/>
<dbReference type="PANTHER" id="PTHR10855">
    <property type="entry name" value="26S PROTEASOME NON-ATPASE REGULATORY SUBUNIT 12/COP9 SIGNALOSOME COMPLEX SUBUNIT 4"/>
    <property type="match status" value="1"/>
</dbReference>
<feature type="region of interest" description="Disordered" evidence="3">
    <location>
        <begin position="1"/>
        <end position="20"/>
    </location>
</feature>
<dbReference type="SUPFAM" id="SSF46785">
    <property type="entry name" value="Winged helix' DNA-binding domain"/>
    <property type="match status" value="1"/>
</dbReference>
<dbReference type="FunFam" id="1.10.10.10:FF:000070">
    <property type="entry name" value="26S proteasome non-ATPase regulatory subunit 12"/>
    <property type="match status" value="1"/>
</dbReference>
<dbReference type="InterPro" id="IPR000717">
    <property type="entry name" value="PCI_dom"/>
</dbReference>
<gene>
    <name evidence="5" type="ORF">STCU_05610</name>
</gene>
<dbReference type="GO" id="GO:0005737">
    <property type="term" value="C:cytoplasm"/>
    <property type="evidence" value="ECO:0007669"/>
    <property type="project" value="TreeGrafter"/>
</dbReference>
<dbReference type="InterPro" id="IPR040896">
    <property type="entry name" value="RPN5_C"/>
</dbReference>
<comment type="similarity">
    <text evidence="1">Belongs to the proteasome subunit p55 family.</text>
</comment>
<dbReference type="Gene3D" id="1.10.10.10">
    <property type="entry name" value="Winged helix-like DNA-binding domain superfamily/Winged helix DNA-binding domain"/>
    <property type="match status" value="1"/>
</dbReference>
<dbReference type="Pfam" id="PF18098">
    <property type="entry name" value="RPN5_C"/>
    <property type="match status" value="1"/>
</dbReference>
<dbReference type="PANTHER" id="PTHR10855:SF1">
    <property type="entry name" value="26S PROTEASOME NON-ATPASE REGULATORY SUBUNIT 12"/>
    <property type="match status" value="1"/>
</dbReference>